<dbReference type="RefSeq" id="WP_107864014.1">
    <property type="nucleotide sequence ID" value="NZ_QAON01000001.1"/>
</dbReference>
<evidence type="ECO:0000313" key="1">
    <source>
        <dbReference type="EMBL" id="PTQ90983.1"/>
    </source>
</evidence>
<proteinExistence type="predicted"/>
<dbReference type="EMBL" id="QAON01000001">
    <property type="protein sequence ID" value="PTQ90983.1"/>
    <property type="molecule type" value="Genomic_DNA"/>
</dbReference>
<keyword evidence="2" id="KW-1185">Reference proteome</keyword>
<dbReference type="OrthoDB" id="9933133at2"/>
<name>A0A2T5J3B1_9GAMM</name>
<sequence>MTMVTLEVSRVDAKEIHQQIVQLESMQQAMPDRDSVAANTVASTLKLLHRLEDELRHQARVDHHH</sequence>
<evidence type="ECO:0000313" key="2">
    <source>
        <dbReference type="Proteomes" id="UP000244223"/>
    </source>
</evidence>
<organism evidence="1 2">
    <name type="scientific">Agitococcus lubricus</name>
    <dbReference type="NCBI Taxonomy" id="1077255"/>
    <lineage>
        <taxon>Bacteria</taxon>
        <taxon>Pseudomonadati</taxon>
        <taxon>Pseudomonadota</taxon>
        <taxon>Gammaproteobacteria</taxon>
        <taxon>Moraxellales</taxon>
        <taxon>Moraxellaceae</taxon>
        <taxon>Agitococcus</taxon>
    </lineage>
</organism>
<dbReference type="AlphaFoldDB" id="A0A2T5J3B1"/>
<reference evidence="1 2" key="1">
    <citation type="submission" date="2018-04" db="EMBL/GenBank/DDBJ databases">
        <title>Genomic Encyclopedia of Archaeal and Bacterial Type Strains, Phase II (KMG-II): from individual species to whole genera.</title>
        <authorList>
            <person name="Goeker M."/>
        </authorList>
    </citation>
    <scope>NUCLEOTIDE SEQUENCE [LARGE SCALE GENOMIC DNA]</scope>
    <source>
        <strain evidence="1 2">DSM 5822</strain>
    </source>
</reference>
<gene>
    <name evidence="1" type="ORF">C8N29_10153</name>
</gene>
<protein>
    <submittedName>
        <fullName evidence="1">Uncharacterized protein</fullName>
    </submittedName>
</protein>
<comment type="caution">
    <text evidence="1">The sequence shown here is derived from an EMBL/GenBank/DDBJ whole genome shotgun (WGS) entry which is preliminary data.</text>
</comment>
<dbReference type="Proteomes" id="UP000244223">
    <property type="component" value="Unassembled WGS sequence"/>
</dbReference>
<accession>A0A2T5J3B1</accession>